<keyword evidence="2" id="KW-1185">Reference proteome</keyword>
<dbReference type="GO" id="GO:0001510">
    <property type="term" value="P:RNA methylation"/>
    <property type="evidence" value="ECO:0007669"/>
    <property type="project" value="InterPro"/>
</dbReference>
<dbReference type="SUPFAM" id="SSF48113">
    <property type="entry name" value="Heme-dependent peroxidases"/>
    <property type="match status" value="1"/>
</dbReference>
<dbReference type="SUPFAM" id="SSF53335">
    <property type="entry name" value="S-adenosyl-L-methionine-dependent methyltransferases"/>
    <property type="match status" value="1"/>
</dbReference>
<dbReference type="PANTHER" id="PTHR22807:SF30">
    <property type="entry name" value="28S RRNA (CYTOSINE(4447)-C(5))-METHYLTRANSFERASE-RELATED"/>
    <property type="match status" value="1"/>
</dbReference>
<reference evidence="1 2" key="1">
    <citation type="journal article" date="2014" name="Nat. Genet.">
        <title>Genome sequence of the hot pepper provides insights into the evolution of pungency in Capsicum species.</title>
        <authorList>
            <person name="Kim S."/>
            <person name="Park M."/>
            <person name="Yeom S.I."/>
            <person name="Kim Y.M."/>
            <person name="Lee J.M."/>
            <person name="Lee H.A."/>
            <person name="Seo E."/>
            <person name="Choi J."/>
            <person name="Cheong K."/>
            <person name="Kim K.T."/>
            <person name="Jung K."/>
            <person name="Lee G.W."/>
            <person name="Oh S.K."/>
            <person name="Bae C."/>
            <person name="Kim S.B."/>
            <person name="Lee H.Y."/>
            <person name="Kim S.Y."/>
            <person name="Kim M.S."/>
            <person name="Kang B.C."/>
            <person name="Jo Y.D."/>
            <person name="Yang H.B."/>
            <person name="Jeong H.J."/>
            <person name="Kang W.H."/>
            <person name="Kwon J.K."/>
            <person name="Shin C."/>
            <person name="Lim J.Y."/>
            <person name="Park J.H."/>
            <person name="Huh J.H."/>
            <person name="Kim J.S."/>
            <person name="Kim B.D."/>
            <person name="Cohen O."/>
            <person name="Paran I."/>
            <person name="Suh M.C."/>
            <person name="Lee S.B."/>
            <person name="Kim Y.K."/>
            <person name="Shin Y."/>
            <person name="Noh S.J."/>
            <person name="Park J."/>
            <person name="Seo Y.S."/>
            <person name="Kwon S.Y."/>
            <person name="Kim H.A."/>
            <person name="Park J.M."/>
            <person name="Kim H.J."/>
            <person name="Choi S.B."/>
            <person name="Bosland P.W."/>
            <person name="Reeves G."/>
            <person name="Jo S.H."/>
            <person name="Lee B.W."/>
            <person name="Cho H.T."/>
            <person name="Choi H.S."/>
            <person name="Lee M.S."/>
            <person name="Yu Y."/>
            <person name="Do Choi Y."/>
            <person name="Park B.S."/>
            <person name="van Deynze A."/>
            <person name="Ashrafi H."/>
            <person name="Hill T."/>
            <person name="Kim W.T."/>
            <person name="Pai H.S."/>
            <person name="Ahn H.K."/>
            <person name="Yeam I."/>
            <person name="Giovannoni J.J."/>
            <person name="Rose J.K."/>
            <person name="Sorensen I."/>
            <person name="Lee S.J."/>
            <person name="Kim R.W."/>
            <person name="Choi I.Y."/>
            <person name="Choi B.S."/>
            <person name="Lim J.S."/>
            <person name="Lee Y.H."/>
            <person name="Choi D."/>
        </authorList>
    </citation>
    <scope>NUCLEOTIDE SEQUENCE [LARGE SCALE GENOMIC DNA]</scope>
    <source>
        <strain evidence="2">cv. CM334</strain>
    </source>
</reference>
<dbReference type="STRING" id="4072.A0A2G2Z4R8"/>
<gene>
    <name evidence="1" type="ORF">T459_20423</name>
</gene>
<protein>
    <submittedName>
        <fullName evidence="1">Uncharacterized protein</fullName>
    </submittedName>
</protein>
<dbReference type="InterPro" id="IPR023267">
    <property type="entry name" value="RCMT"/>
</dbReference>
<evidence type="ECO:0000313" key="1">
    <source>
        <dbReference type="EMBL" id="PHT76901.1"/>
    </source>
</evidence>
<dbReference type="GO" id="GO:0006979">
    <property type="term" value="P:response to oxidative stress"/>
    <property type="evidence" value="ECO:0007669"/>
    <property type="project" value="InterPro"/>
</dbReference>
<organism evidence="1 2">
    <name type="scientific">Capsicum annuum</name>
    <name type="common">Capsicum pepper</name>
    <dbReference type="NCBI Taxonomy" id="4072"/>
    <lineage>
        <taxon>Eukaryota</taxon>
        <taxon>Viridiplantae</taxon>
        <taxon>Streptophyta</taxon>
        <taxon>Embryophyta</taxon>
        <taxon>Tracheophyta</taxon>
        <taxon>Spermatophyta</taxon>
        <taxon>Magnoliopsida</taxon>
        <taxon>eudicotyledons</taxon>
        <taxon>Gunneridae</taxon>
        <taxon>Pentapetalae</taxon>
        <taxon>asterids</taxon>
        <taxon>lamiids</taxon>
        <taxon>Solanales</taxon>
        <taxon>Solanaceae</taxon>
        <taxon>Solanoideae</taxon>
        <taxon>Capsiceae</taxon>
        <taxon>Capsicum</taxon>
    </lineage>
</organism>
<dbReference type="EMBL" id="AYRZ02000007">
    <property type="protein sequence ID" value="PHT76901.1"/>
    <property type="molecule type" value="Genomic_DNA"/>
</dbReference>
<proteinExistence type="predicted"/>
<reference evidence="1 2" key="2">
    <citation type="journal article" date="2017" name="Genome Biol.">
        <title>New reference genome sequences of hot pepper reveal the massive evolution of plant disease-resistance genes by retroduplication.</title>
        <authorList>
            <person name="Kim S."/>
            <person name="Park J."/>
            <person name="Yeom S.I."/>
            <person name="Kim Y.M."/>
            <person name="Seo E."/>
            <person name="Kim K.T."/>
            <person name="Kim M.S."/>
            <person name="Lee J.M."/>
            <person name="Cheong K."/>
            <person name="Shin H.S."/>
            <person name="Kim S.B."/>
            <person name="Han K."/>
            <person name="Lee J."/>
            <person name="Park M."/>
            <person name="Lee H.A."/>
            <person name="Lee H.Y."/>
            <person name="Lee Y."/>
            <person name="Oh S."/>
            <person name="Lee J.H."/>
            <person name="Choi E."/>
            <person name="Choi E."/>
            <person name="Lee S.E."/>
            <person name="Jeon J."/>
            <person name="Kim H."/>
            <person name="Choi G."/>
            <person name="Song H."/>
            <person name="Lee J."/>
            <person name="Lee S.C."/>
            <person name="Kwon J.K."/>
            <person name="Lee H.Y."/>
            <person name="Koo N."/>
            <person name="Hong Y."/>
            <person name="Kim R.W."/>
            <person name="Kang W.H."/>
            <person name="Huh J.H."/>
            <person name="Kang B.C."/>
            <person name="Yang T.J."/>
            <person name="Lee Y.H."/>
            <person name="Bennetzen J.L."/>
            <person name="Choi D."/>
        </authorList>
    </citation>
    <scope>NUCLEOTIDE SEQUENCE [LARGE SCALE GENOMIC DNA]</scope>
    <source>
        <strain evidence="2">cv. CM334</strain>
    </source>
</reference>
<name>A0A2G2Z4R8_CAPAN</name>
<dbReference type="GO" id="GO:0004601">
    <property type="term" value="F:peroxidase activity"/>
    <property type="evidence" value="ECO:0007669"/>
    <property type="project" value="InterPro"/>
</dbReference>
<dbReference type="Gramene" id="PHT76901">
    <property type="protein sequence ID" value="PHT76901"/>
    <property type="gene ID" value="T459_20423"/>
</dbReference>
<dbReference type="InterPro" id="IPR037120">
    <property type="entry name" value="Haem_peroxidase_sf_animal"/>
</dbReference>
<dbReference type="Gene3D" id="1.10.640.10">
    <property type="entry name" value="Haem peroxidase domain superfamily, animal type"/>
    <property type="match status" value="1"/>
</dbReference>
<sequence length="216" mass="23188">MLSSAISLTQGHKPIMGRSQLICTGGSLMVTVQYSNDYKDDKNEGSEALSWDPAKQWISLSEVCSRRMLQILISKWEDLTDDDEAIKTLRDVNSHNVEDLDRLVGMIAEKKLKCFAISKTSFFIFLLTASRFVGLVVYDSQVPVGATPECMAGHYMLQSASSFLPVMALAPQENERVIDMAGIGGIGVGIGGGIGGIGYGGGGPSIATGGRSVERY</sequence>
<dbReference type="InterPro" id="IPR029063">
    <property type="entry name" value="SAM-dependent_MTases_sf"/>
</dbReference>
<dbReference type="InterPro" id="IPR010255">
    <property type="entry name" value="Haem_peroxidase_sf"/>
</dbReference>
<evidence type="ECO:0000313" key="2">
    <source>
        <dbReference type="Proteomes" id="UP000222542"/>
    </source>
</evidence>
<accession>A0A2G2Z4R8</accession>
<comment type="caution">
    <text evidence="1">The sequence shown here is derived from an EMBL/GenBank/DDBJ whole genome shotgun (WGS) entry which is preliminary data.</text>
</comment>
<dbReference type="GO" id="GO:0008173">
    <property type="term" value="F:RNA methyltransferase activity"/>
    <property type="evidence" value="ECO:0007669"/>
    <property type="project" value="InterPro"/>
</dbReference>
<dbReference type="GO" id="GO:0020037">
    <property type="term" value="F:heme binding"/>
    <property type="evidence" value="ECO:0007669"/>
    <property type="project" value="InterPro"/>
</dbReference>
<dbReference type="PANTHER" id="PTHR22807">
    <property type="entry name" value="NOP2 YEAST -RELATED NOL1/NOP2/FMU SUN DOMAIN-CONTAINING"/>
    <property type="match status" value="1"/>
</dbReference>
<dbReference type="AlphaFoldDB" id="A0A2G2Z4R8"/>
<dbReference type="Proteomes" id="UP000222542">
    <property type="component" value="Unassembled WGS sequence"/>
</dbReference>